<organism evidence="1">
    <name type="scientific">uncultured bacterium contig00032</name>
    <dbReference type="NCBI Taxonomy" id="1181521"/>
    <lineage>
        <taxon>Bacteria</taxon>
        <taxon>environmental samples</taxon>
    </lineage>
</organism>
<sequence length="152" mass="17135">MEKIKECMINGKRYFEFNEAQLGGKLFQGYRSADPTDIDPVYLDAETGLQVTDEGTVNSLIETEDMKLEMSIYEGFVNPKDGNIADGLSEIAVSGMPVPVIRQYLHKIDTMTKNIINNFKTVSAEGKRIMLENLDNKLKDGNKYLDMLEKGE</sequence>
<name>A0A806JY13_9BACT</name>
<proteinExistence type="predicted"/>
<dbReference type="AlphaFoldDB" id="A0A806JY13"/>
<dbReference type="EMBL" id="JQ844168">
    <property type="protein sequence ID" value="AGS51711.1"/>
    <property type="molecule type" value="Genomic_DNA"/>
</dbReference>
<evidence type="ECO:0000313" key="1">
    <source>
        <dbReference type="EMBL" id="AGS51711.1"/>
    </source>
</evidence>
<accession>A0A806JY13</accession>
<protein>
    <submittedName>
        <fullName evidence="1">Uncharacterized protein</fullName>
    </submittedName>
</protein>
<reference evidence="1" key="1">
    <citation type="submission" date="2012-03" db="EMBL/GenBank/DDBJ databases">
        <title>Functional metagenomics reveals considerable lignocellulase gene clusters in the gut microbiome of a wood-feeding higher termite.</title>
        <authorList>
            <person name="Liu N."/>
        </authorList>
    </citation>
    <scope>NUCLEOTIDE SEQUENCE</scope>
</reference>